<dbReference type="InterPro" id="IPR008964">
    <property type="entry name" value="Invasin/intimin_cell_adhesion"/>
</dbReference>
<reference evidence="2 3" key="1">
    <citation type="submission" date="2013-08" db="EMBL/GenBank/DDBJ databases">
        <authorList>
            <person name="Durkin A.S."/>
            <person name="Haft D.R."/>
            <person name="McCorrison J."/>
            <person name="Torralba M."/>
            <person name="Gillis M."/>
            <person name="Haft D.H."/>
            <person name="Methe B."/>
            <person name="Sutton G."/>
            <person name="Nelson K.E."/>
        </authorList>
    </citation>
    <scope>NUCLEOTIDE SEQUENCE [LARGE SCALE GENOMIC DNA]</scope>
    <source>
        <strain evidence="2 3">F0067</strain>
    </source>
</reference>
<name>U2QDD6_9BACT</name>
<dbReference type="AlphaFoldDB" id="U2QDD6"/>
<dbReference type="Proteomes" id="UP000016648">
    <property type="component" value="Unassembled WGS sequence"/>
</dbReference>
<dbReference type="Gene3D" id="2.60.40.1080">
    <property type="match status" value="1"/>
</dbReference>
<comment type="caution">
    <text evidence="2">The sequence shown here is derived from an EMBL/GenBank/DDBJ whole genome shotgun (WGS) entry which is preliminary data.</text>
</comment>
<organism evidence="2 3">
    <name type="scientific">Segatella baroniae F0067</name>
    <dbReference type="NCBI Taxonomy" id="1115809"/>
    <lineage>
        <taxon>Bacteria</taxon>
        <taxon>Pseudomonadati</taxon>
        <taxon>Bacteroidota</taxon>
        <taxon>Bacteroidia</taxon>
        <taxon>Bacteroidales</taxon>
        <taxon>Prevotellaceae</taxon>
        <taxon>Segatella</taxon>
    </lineage>
</organism>
<dbReference type="PROSITE" id="PS51257">
    <property type="entry name" value="PROKAR_LIPOPROTEIN"/>
    <property type="match status" value="1"/>
</dbReference>
<dbReference type="Pfam" id="PF02368">
    <property type="entry name" value="Big_2"/>
    <property type="match status" value="1"/>
</dbReference>
<dbReference type="PATRIC" id="fig|1115809.3.peg.1336"/>
<evidence type="ECO:0000259" key="1">
    <source>
        <dbReference type="Pfam" id="PF02368"/>
    </source>
</evidence>
<dbReference type="InterPro" id="IPR003343">
    <property type="entry name" value="Big_2"/>
</dbReference>
<accession>U2QDD6</accession>
<evidence type="ECO:0000313" key="3">
    <source>
        <dbReference type="Proteomes" id="UP000016648"/>
    </source>
</evidence>
<evidence type="ECO:0000313" key="2">
    <source>
        <dbReference type="EMBL" id="ERK39338.1"/>
    </source>
</evidence>
<gene>
    <name evidence="2" type="ORF">HMPREF9135_1777</name>
</gene>
<protein>
    <submittedName>
        <fullName evidence="2">Ig-like domain, group 2</fullName>
    </submittedName>
</protein>
<proteinExistence type="predicted"/>
<sequence length="231" mass="25822">MHNDGKRHLPLWLAVLCALFSMTSCGEWFEFEEPGSVVPTSMTIDSHDIVLMVGDSLRLTPSFIPDSVSLKTVFWYADSSGVASVHNGIVKALKPGEAKVLAVSVSGEQRDSCRVQVIDSWLFNKSAHYRYDMVVYASTRIDGLPEFSPDDYVLAAFVGDELRGVGVSRQAQGISYYEFRIYSNRPRGETVEIRAYRRNHTGVRLLTPTFAFDGETHGSLSHPEQLKVKQE</sequence>
<keyword evidence="3" id="KW-1185">Reference proteome</keyword>
<dbReference type="EMBL" id="AWEY01000023">
    <property type="protein sequence ID" value="ERK39338.1"/>
    <property type="molecule type" value="Genomic_DNA"/>
</dbReference>
<dbReference type="SUPFAM" id="SSF49373">
    <property type="entry name" value="Invasin/intimin cell-adhesion fragments"/>
    <property type="match status" value="1"/>
</dbReference>
<feature type="domain" description="BIG2" evidence="1">
    <location>
        <begin position="40"/>
        <end position="113"/>
    </location>
</feature>